<evidence type="ECO:0000313" key="1">
    <source>
        <dbReference type="Proteomes" id="UP000515121"/>
    </source>
</evidence>
<proteinExistence type="predicted"/>
<protein>
    <submittedName>
        <fullName evidence="2">Uncharacterized protein LOC111308830 isoform X1</fullName>
    </submittedName>
</protein>
<dbReference type="Proteomes" id="UP000515121">
    <property type="component" value="Unplaced"/>
</dbReference>
<evidence type="ECO:0000313" key="2">
    <source>
        <dbReference type="RefSeq" id="XP_022763207.1"/>
    </source>
</evidence>
<dbReference type="KEGG" id="dzi:111308830"/>
<organism evidence="1 2">
    <name type="scientific">Durio zibethinus</name>
    <name type="common">Durian</name>
    <dbReference type="NCBI Taxonomy" id="66656"/>
    <lineage>
        <taxon>Eukaryota</taxon>
        <taxon>Viridiplantae</taxon>
        <taxon>Streptophyta</taxon>
        <taxon>Embryophyta</taxon>
        <taxon>Tracheophyta</taxon>
        <taxon>Spermatophyta</taxon>
        <taxon>Magnoliopsida</taxon>
        <taxon>eudicotyledons</taxon>
        <taxon>Gunneridae</taxon>
        <taxon>Pentapetalae</taxon>
        <taxon>rosids</taxon>
        <taxon>malvids</taxon>
        <taxon>Malvales</taxon>
        <taxon>Malvaceae</taxon>
        <taxon>Helicteroideae</taxon>
        <taxon>Durio</taxon>
    </lineage>
</organism>
<sequence>MASIFTLPRPTPSPYFPKYHQVFHCSVMQSPLLKGWKHGFSRKETFKTFTSITSIERRRRRRTLICAVNQDAEKAFKKTVEVDRLIDMLREANPEELQKLVVENILAFNESFWIRIAARSDTCKSDDDKKDYEELATAVMSIVDRIVHKTHEKIDSATDVLKEILKPVVTEEEEIPWPPKDPDALKQMEKQMFQMEQEGKLDEGFLSEVSAQLRQSKEDGDKPGLEAMLQKVLQLYASIVLLKRSYAKKGNEVLKAEQFLETVIKAPEQQWNKLLIDGLTVGKGEISPEEFYAVIKKRIERTLIRTVRGTLCLEFLLAVDSTLFSFQPLLFILPISVSCFLSRSQEGGSYQQRILTEYLKGIESRAEEIVQFLQGNAE</sequence>
<dbReference type="PANTHER" id="PTHR36348">
    <property type="entry name" value="EXPRESSED PROTEIN"/>
    <property type="match status" value="1"/>
</dbReference>
<dbReference type="OrthoDB" id="2020333at2759"/>
<dbReference type="AlphaFoldDB" id="A0A6P6AEB4"/>
<keyword evidence="1" id="KW-1185">Reference proteome</keyword>
<reference evidence="2" key="1">
    <citation type="submission" date="2025-08" db="UniProtKB">
        <authorList>
            <consortium name="RefSeq"/>
        </authorList>
    </citation>
    <scope>IDENTIFICATION</scope>
    <source>
        <tissue evidence="2">Fruit stalk</tissue>
    </source>
</reference>
<name>A0A6P6AEB4_DURZI</name>
<dbReference type="GeneID" id="111308830"/>
<accession>A0A6P6AEB4</accession>
<dbReference type="PANTHER" id="PTHR36348:SF1">
    <property type="entry name" value="EXPRESSED PROTEIN"/>
    <property type="match status" value="1"/>
</dbReference>
<dbReference type="RefSeq" id="XP_022763207.1">
    <property type="nucleotide sequence ID" value="XM_022907472.1"/>
</dbReference>
<gene>
    <name evidence="2" type="primary">LOC111308830</name>
</gene>